<keyword evidence="5" id="KW-1185">Reference proteome</keyword>
<dbReference type="PANTHER" id="PTHR19308">
    <property type="entry name" value="PHOSPHATIDYLCHOLINE TRANSFER PROTEIN"/>
    <property type="match status" value="1"/>
</dbReference>
<feature type="compositionally biased region" description="Low complexity" evidence="1">
    <location>
        <begin position="345"/>
        <end position="357"/>
    </location>
</feature>
<keyword evidence="2" id="KW-0812">Transmembrane</keyword>
<feature type="transmembrane region" description="Helical" evidence="2">
    <location>
        <begin position="1641"/>
        <end position="1661"/>
    </location>
</feature>
<evidence type="ECO:0000259" key="3">
    <source>
        <dbReference type="PROSITE" id="PS50848"/>
    </source>
</evidence>
<evidence type="ECO:0000256" key="1">
    <source>
        <dbReference type="SAM" id="MobiDB-lite"/>
    </source>
</evidence>
<dbReference type="Proteomes" id="UP000250043">
    <property type="component" value="Unassembled WGS sequence"/>
</dbReference>
<dbReference type="Pfam" id="PF01852">
    <property type="entry name" value="START"/>
    <property type="match status" value="2"/>
</dbReference>
<dbReference type="PANTHER" id="PTHR19308:SF54">
    <property type="entry name" value="START DOMAIN-CONTAINING PROTEIN"/>
    <property type="match status" value="1"/>
</dbReference>
<feature type="domain" description="START" evidence="3">
    <location>
        <begin position="494"/>
        <end position="667"/>
    </location>
</feature>
<dbReference type="EMBL" id="KV722419">
    <property type="protein sequence ID" value="OCH89800.1"/>
    <property type="molecule type" value="Genomic_DNA"/>
</dbReference>
<accession>A0A8E2DIX7</accession>
<evidence type="ECO:0000256" key="2">
    <source>
        <dbReference type="SAM" id="Phobius"/>
    </source>
</evidence>
<evidence type="ECO:0000313" key="4">
    <source>
        <dbReference type="EMBL" id="OCH89800.1"/>
    </source>
</evidence>
<name>A0A8E2DIX7_9APHY</name>
<keyword evidence="2" id="KW-0472">Membrane</keyword>
<dbReference type="CDD" id="cd00177">
    <property type="entry name" value="START"/>
    <property type="match status" value="1"/>
</dbReference>
<feature type="compositionally biased region" description="Polar residues" evidence="1">
    <location>
        <begin position="1252"/>
        <end position="1265"/>
    </location>
</feature>
<feature type="region of interest" description="Disordered" evidence="1">
    <location>
        <begin position="1228"/>
        <end position="1299"/>
    </location>
</feature>
<feature type="region of interest" description="Disordered" evidence="1">
    <location>
        <begin position="1530"/>
        <end position="1576"/>
    </location>
</feature>
<sequence length="1713" mass="186184">MLDGARLRQSWYTALDNAQASFRQLLTSHSSPEWKRVVLSSDSAAKGKARASAVPELTDVVLHRKPTKSGESVYRAVLEVPAGDPSLALDAWKSVLATPELRQEWDPAVEGAQLLEMFDQATRITKTRFTLGWPASPRDAVTISRTFNDATTLIDISTSLPRSPDEPAYLRPSPPYVRSDVELFAWCIQLIQPPPSDQPQKSSGKLRITYFWQHNFRSMWNLGTSTGLAQQLCAMTVGLIKTVQKRGNRIPLLTGYGNGVSIERVRFQTDREALTLDYSIVPEDEDPSPHTVEHGLDELHAIREHRRLTRCVEYKLPASQGWDVQLTTKASSEQVSQLPWTVHATSRASSPSGSDSTTSEKDKVTLNVKHASLLNDHSVLKVRIVIELSGPSSGIRLNGIPHPIDEVEERDPSFFMSQPMLQDASSMADLSLQTHSSISTVATSPSRSSTVADRPQLVRAVTERTAVAEKSIFSRVKRSYIYFSSLLQEPEAKWKRTTEARGVSIAQLDSIDPTLVVYRAEATFVGLGLWDLYAAVVTPGARAHWDKLYDDAVLIEDVNELTELWHYKTKPAWPVNGRDAVVLKTVYKSPTTIHVFAFSADDPNLFPNIPPAEPNVIRTQVDLQGWAIEALSPTTTQLTLLEQSDPKGWSNKGSIPQQMVNAVAGVGEYAIKCGGPPVATRLEGAKANEIRYDHERGLFRLEYEACANRRTASDKTTDGMPSSPGFSTIECELRCDLDNWGSSLDIVVDPPPHSISCLRRHRLSSGGGGLWLTITHDAVSSSDERLLVIVRRGPSGASKDKGLVMVNGAKVDVDVEELPDREVKNLSKQKRVKPTRVPLDQPPVLGTIRRRRAEWTADAEADNAEGASEKTVDGSAADGVTVTSPRFATSIGSFFTYAVQQATNTTQQAVAAMSPASLSADVSLSASTPPMQYALEALAYLQTLHARPPTDGWTLVSEKDFPAYRKLVPEVSPDIPVHRGTRVLEGVSADELAPVLSSYTCRTQWDPRFDTARVLEAYGADAYTAFVTMKGGFPFRDRGFYLASLVARESTVGAPSKRNTGESEQPHEGSSAIFCVAASFSPDSVASFSANKYNPFGLPIGRVFVDGWILETLDPYAEENYAIPSTRCTRVVAVDFAGSIPAAMNSSNNAMLLRSILSVETYVKSISPPPSTRLPAAGFLTSHAPDDGPSNKSWILRRRDPGRVLVSTEFNPTDKVYRTVMLLEGSSAMSAGSPAVSHEKTPKASKMALIPQVTSSKDVQQNGRSTDARSVDTSTRSNVSPPPDRPRSRDAARSPTMFTARGEVRHPTDLLVSEVVVDSKLFPDGYELRVRSRIEKSKTCIALVDAGNDGLGEGVLPVTCTAFTLPPSPLHSSGLNVDRPPRHLLRLHLPTAQFQVSTIQDPLTGETRTAPPKPQWLVDLEEGRAIIAVEIRPAPAGRAKKDQVTIDGASVAVLSEKESLTALGRDELLDGRASKMDLLVRCEQMNSLIGRMEARCADASLSRSATDAEQLPEELQAPLAVAEHLLDASARTPQTAPTPDTGEPESIAAMPEPSQEAAETGSQAAPAPAEPQAGDSPAAGLLRFFNGYPNTLLRLAGPVQRSVSGTTVAPEAAARPGGADAKVAVHTHEGAGAEMRRAARAYPLSTVLVIALIAFLIGSLLRSLVSPADFIYVVTDLRDAEAGDTGWREIRRLLEVKYIVGGWDFQVAVVRRH</sequence>
<dbReference type="OrthoDB" id="196858at2759"/>
<evidence type="ECO:0000313" key="5">
    <source>
        <dbReference type="Proteomes" id="UP000250043"/>
    </source>
</evidence>
<organism evidence="4 5">
    <name type="scientific">Obba rivulosa</name>
    <dbReference type="NCBI Taxonomy" id="1052685"/>
    <lineage>
        <taxon>Eukaryota</taxon>
        <taxon>Fungi</taxon>
        <taxon>Dikarya</taxon>
        <taxon>Basidiomycota</taxon>
        <taxon>Agaricomycotina</taxon>
        <taxon>Agaricomycetes</taxon>
        <taxon>Polyporales</taxon>
        <taxon>Gelatoporiaceae</taxon>
        <taxon>Obba</taxon>
    </lineage>
</organism>
<feature type="region of interest" description="Disordered" evidence="1">
    <location>
        <begin position="336"/>
        <end position="362"/>
    </location>
</feature>
<dbReference type="GO" id="GO:0005737">
    <property type="term" value="C:cytoplasm"/>
    <property type="evidence" value="ECO:0007669"/>
    <property type="project" value="UniProtKB-ARBA"/>
</dbReference>
<proteinExistence type="predicted"/>
<dbReference type="GO" id="GO:0008289">
    <property type="term" value="F:lipid binding"/>
    <property type="evidence" value="ECO:0007669"/>
    <property type="project" value="InterPro"/>
</dbReference>
<gene>
    <name evidence="4" type="ORF">OBBRIDRAFT_649195</name>
</gene>
<protein>
    <recommendedName>
        <fullName evidence="3">START domain-containing protein</fullName>
    </recommendedName>
</protein>
<dbReference type="PROSITE" id="PS50848">
    <property type="entry name" value="START"/>
    <property type="match status" value="1"/>
</dbReference>
<dbReference type="InterPro" id="IPR002913">
    <property type="entry name" value="START_lipid-bd_dom"/>
</dbReference>
<feature type="region of interest" description="Disordered" evidence="1">
    <location>
        <begin position="857"/>
        <end position="877"/>
    </location>
</feature>
<keyword evidence="2" id="KW-1133">Transmembrane helix</keyword>
<dbReference type="InterPro" id="IPR023393">
    <property type="entry name" value="START-like_dom_sf"/>
</dbReference>
<feature type="compositionally biased region" description="Low complexity" evidence="1">
    <location>
        <begin position="1563"/>
        <end position="1573"/>
    </location>
</feature>
<dbReference type="InterPro" id="IPR051213">
    <property type="entry name" value="START_lipid_transfer"/>
</dbReference>
<dbReference type="Gene3D" id="3.30.530.20">
    <property type="match status" value="3"/>
</dbReference>
<dbReference type="SUPFAM" id="SSF55961">
    <property type="entry name" value="Bet v1-like"/>
    <property type="match status" value="3"/>
</dbReference>
<reference evidence="4 5" key="1">
    <citation type="submission" date="2016-07" db="EMBL/GenBank/DDBJ databases">
        <title>Draft genome of the white-rot fungus Obba rivulosa 3A-2.</title>
        <authorList>
            <consortium name="DOE Joint Genome Institute"/>
            <person name="Miettinen O."/>
            <person name="Riley R."/>
            <person name="Acob R."/>
            <person name="Barry K."/>
            <person name="Cullen D."/>
            <person name="De Vries R."/>
            <person name="Hainaut M."/>
            <person name="Hatakka A."/>
            <person name="Henrissat B."/>
            <person name="Hilden K."/>
            <person name="Kuo R."/>
            <person name="Labutti K."/>
            <person name="Lipzen A."/>
            <person name="Makela M.R."/>
            <person name="Sandor L."/>
            <person name="Spatafora J.W."/>
            <person name="Grigoriev I.V."/>
            <person name="Hibbett D.S."/>
        </authorList>
    </citation>
    <scope>NUCLEOTIDE SEQUENCE [LARGE SCALE GENOMIC DNA]</scope>
    <source>
        <strain evidence="4 5">3A-2</strain>
    </source>
</reference>